<accession>C1A6C8</accession>
<name>C1A6C8_GEMAT</name>
<feature type="region of interest" description="Disordered" evidence="1">
    <location>
        <begin position="1221"/>
        <end position="1251"/>
    </location>
</feature>
<reference evidence="3" key="1">
    <citation type="submission" date="2006-03" db="EMBL/GenBank/DDBJ databases">
        <title>Complete genome sequence of Gemmatimonas aurantiaca T-27 that represents a novel phylum Gemmatimonadetes.</title>
        <authorList>
            <person name="Takasaki K."/>
            <person name="Ichikawa N."/>
            <person name="Miura H."/>
            <person name="Matsushita S."/>
            <person name="Watanabe Y."/>
            <person name="Oguchi A."/>
            <person name="Ankai A."/>
            <person name="Yashiro I."/>
            <person name="Takahashi M."/>
            <person name="Terui Y."/>
            <person name="Fukui S."/>
            <person name="Yokoyama H."/>
            <person name="Tanikawa S."/>
            <person name="Hanada S."/>
            <person name="Kamagata Y."/>
            <person name="Fujita N."/>
        </authorList>
    </citation>
    <scope>NUCLEOTIDE SEQUENCE [LARGE SCALE GENOMIC DNA]</scope>
    <source>
        <strain evidence="3">T-27 / DSM 14586 / JCM 11422 / NBRC 100505</strain>
    </source>
</reference>
<organism evidence="2 3">
    <name type="scientific">Gemmatimonas aurantiaca (strain DSM 14586 / JCM 11422 / NBRC 100505 / T-27)</name>
    <dbReference type="NCBI Taxonomy" id="379066"/>
    <lineage>
        <taxon>Bacteria</taxon>
        <taxon>Pseudomonadati</taxon>
        <taxon>Gemmatimonadota</taxon>
        <taxon>Gemmatimonadia</taxon>
        <taxon>Gemmatimonadales</taxon>
        <taxon>Gemmatimonadaceae</taxon>
        <taxon>Gemmatimonas</taxon>
    </lineage>
</organism>
<sequence>MPERTACSSFGRPIPNAMSTARTVRPHSFRSSSRRWFAIGGVVLAAACGGGDSTGGSGGPTLPTTPVTPSPVPPGILAITASGLADGVPLHVSVVGPYPASTFSRTTTAPVTWTDIPSGRYAITVRQTRGTPGTFAGAPPTFDVDVSSGGLASATAIYRPVPSAMALTISGLPGSAAAAVTITPPNGAPTPVTQTSLHVAPQLATGQHTPDAWRVAAEGVTIDGARYAAAPTALDTVVAFGDTARVNVRYTIATGAIAVVVGGLPASVPGNVLVINPDNSTRTIDRTTTLTGLTPGRYRLVASTVVQQQGQQRTTFRAPADTLDVNVVASLVAAPATFTYVAQAGQLALTVNGLPAQTAGAITLSGNGLSRTFTGSVTIDSLPAGTYTLAATSVSAGAESADADRYAPTPAAQNITIGTGTTASASVTYALASGSLALTVRGLPEGTAGDVVIAGPNGFVRSVRASGLVGGLLVGRYTVTARTIKVGSDVYGVVPASRTIDIVASTTPIAMTLQYDVIPAVIDVPVTGLPAGYNASISLVGPAGEHYAIISSQRIGPAAPGRWRLTASAVTTPTGTFIPTPASRDSVAEPGDTLHFGVRYAINSGSLALAVTGLPAGVSGAVTIAGPSGFSRTATATTTYTSLVPGSYTVTAANVTVGGVTYTPAPTSQVVTVGASNVAAPATVSYSQGTGSINITATGLPAGATPTFQLSNGATTRTQVGPGTVTGLSAVTWTVTAGDVVSGSTTYSPTPATRAVPVPVNGTGAASFVYATGGGGGGGGLNYRVAGVYLTQAIQKFDGSVPLVAGRDALLRVFVVASGTNSARPDVRVRLYDGAALIQTATIAAPEASVRTATAEGTLGSTWNLLVAGANVRQALRVQVDLDPSEAVTDADRSDNVWPAGGSTQAITVNNVPPFSVRFVPVVTGVLTGNVSVANNQQFLNTARRLWPIKDITADVRLPFTSSVAALQANDENDGWMTVLSELNALRVSDGAPSTMHYYGVVKVTYSSGIAGLGFVPGRSAIGWDYLPSGDEVAAHEWGHNFSRGHAPCGVAGDPSYPYAGGIIANWGWNSLTNALVSPLATDVMSYCNTTWISDYNWSAVMQFRNSTGRVASALTTASTTPTDGLLVWGRVIDGQIQLEPAFRVSAPITPAASRPTHRLDLIDDDGSALLQLPIEAAAVDHATGHLEQQFAVVVPWSAALEARLSAVRVSDNRLPTRSAVRRSDRTRGLAGVQATPGARMNDAGPDATLSRDSRQVRVSWSNRAFAMALVRDQSTGQILGFIREPGAAVTTAGRTVDVVFSDGVRSETVR</sequence>
<dbReference type="SUPFAM" id="SSF55486">
    <property type="entry name" value="Metalloproteases ('zincins'), catalytic domain"/>
    <property type="match status" value="1"/>
</dbReference>
<dbReference type="EMBL" id="AP009153">
    <property type="protein sequence ID" value="BAH37788.1"/>
    <property type="molecule type" value="Genomic_DNA"/>
</dbReference>
<dbReference type="eggNOG" id="COG1572">
    <property type="taxonomic scope" value="Bacteria"/>
</dbReference>
<dbReference type="STRING" id="379066.GAU_0746"/>
<proteinExistence type="predicted"/>
<dbReference type="KEGG" id="gau:GAU_0746"/>
<protein>
    <submittedName>
        <fullName evidence="2">Uncharacterized protein</fullName>
    </submittedName>
</protein>
<evidence type="ECO:0000313" key="2">
    <source>
        <dbReference type="EMBL" id="BAH37788.1"/>
    </source>
</evidence>
<evidence type="ECO:0000256" key="1">
    <source>
        <dbReference type="SAM" id="MobiDB-lite"/>
    </source>
</evidence>
<gene>
    <name evidence="2" type="ordered locus">GAU_0746</name>
</gene>
<dbReference type="HOGENOM" id="CLU_260667_0_0_0"/>
<keyword evidence="3" id="KW-1185">Reference proteome</keyword>
<dbReference type="Proteomes" id="UP000002209">
    <property type="component" value="Chromosome"/>
</dbReference>
<evidence type="ECO:0000313" key="3">
    <source>
        <dbReference type="Proteomes" id="UP000002209"/>
    </source>
</evidence>
<dbReference type="eggNOG" id="COG1345">
    <property type="taxonomic scope" value="Bacteria"/>
</dbReference>